<reference evidence="1" key="1">
    <citation type="journal article" date="2015" name="Nature">
        <title>Complex archaea that bridge the gap between prokaryotes and eukaryotes.</title>
        <authorList>
            <person name="Spang A."/>
            <person name="Saw J.H."/>
            <person name="Jorgensen S.L."/>
            <person name="Zaremba-Niedzwiedzka K."/>
            <person name="Martijn J."/>
            <person name="Lind A.E."/>
            <person name="van Eijk R."/>
            <person name="Schleper C."/>
            <person name="Guy L."/>
            <person name="Ettema T.J."/>
        </authorList>
    </citation>
    <scope>NUCLEOTIDE SEQUENCE</scope>
</reference>
<name>A0A0F9DBT1_9ZZZZ</name>
<dbReference type="EMBL" id="LAZR01029581">
    <property type="protein sequence ID" value="KKL59173.1"/>
    <property type="molecule type" value="Genomic_DNA"/>
</dbReference>
<dbReference type="AlphaFoldDB" id="A0A0F9DBT1"/>
<protein>
    <submittedName>
        <fullName evidence="1">Uncharacterized protein</fullName>
    </submittedName>
</protein>
<sequence>MRRYIIWLIAGGAYAASLWMVTGKLFGLLFTSLWNKEIDYDTDVVKVMLTTSTYVPNQDTHDYKDDVTNEVTGTGYTAGGETLASKTVTYTAGTNKHVLDAANTIWTPNTTITARIAVIYDSSPATDPTRPLIGYQDFITDKSSDNGDFTIQWDAAGIVEITVS</sequence>
<proteinExistence type="predicted"/>
<accession>A0A0F9DBT1</accession>
<comment type="caution">
    <text evidence="1">The sequence shown here is derived from an EMBL/GenBank/DDBJ whole genome shotgun (WGS) entry which is preliminary data.</text>
</comment>
<organism evidence="1">
    <name type="scientific">marine sediment metagenome</name>
    <dbReference type="NCBI Taxonomy" id="412755"/>
    <lineage>
        <taxon>unclassified sequences</taxon>
        <taxon>metagenomes</taxon>
        <taxon>ecological metagenomes</taxon>
    </lineage>
</organism>
<gene>
    <name evidence="1" type="ORF">LCGC14_2218000</name>
</gene>
<evidence type="ECO:0000313" key="1">
    <source>
        <dbReference type="EMBL" id="KKL59173.1"/>
    </source>
</evidence>